<name>A0A816K9W6_BRANA</name>
<sequence>MSGPLEWIVSKKSLGIENGLHRVITASQLTGLKDINLATSTYLGAKSMVAHLRVCERSWKYDGGTLYDSLGVTHVSFRGIQGPLFPREKTMDPVVPNKEIVHLYSPICLHKLVVFQTVAKLSSEVSFMDVMFVIYPTSSTWLVYFSRGSLQNFVILGVDMSYCRHQHVCAPMRLDDIFLGKRKEKIQLEWMSLMGNVVFYVGDLMAVGEDEHVKVQIMTCLVSFIKFLCVRFSSRWKHVDLNGRLEAFDMIQFIWVFGAYNTVTFLELPRSTALWPLCIHMNVISSYDILRSSAVWPLSNVDVTVPLIVFPSQWLQMELQWGVSKSKVEGLHSPQTAAYFLTLKTEARKASTTFSMVVWDISRSVGRELICGVMINIFKSTQRQLPNKNARKILFDNVTRCTFLVGWDLIHSIVVSYESLELHDDENCRYPYERLMPARGYFCLLTIVDKGSFPCSPWIHKPLSSKSTTMSFVFCPTTSIQAACYCDLSMDTRDHTFTVILDTLVGRFVISRKFAIHSGDLQLVHVTKSVFLASRVQSSLIHRGNRSLFVIVEGKLFSFVKPLWSSLALESVYSHIHLLPFLSSLHELHRGILKSEFDVVRLMNLEFVAASSAQKVVRIHQSPTFRVKHENISLCGFMIAFVLLCDCFRDNFVYGLTSTGPLAHGIAPDFKRNSVRDMRSEGSYGK</sequence>
<organism evidence="1">
    <name type="scientific">Brassica napus</name>
    <name type="common">Rape</name>
    <dbReference type="NCBI Taxonomy" id="3708"/>
    <lineage>
        <taxon>Eukaryota</taxon>
        <taxon>Viridiplantae</taxon>
        <taxon>Streptophyta</taxon>
        <taxon>Embryophyta</taxon>
        <taxon>Tracheophyta</taxon>
        <taxon>Spermatophyta</taxon>
        <taxon>Magnoliopsida</taxon>
        <taxon>eudicotyledons</taxon>
        <taxon>Gunneridae</taxon>
        <taxon>Pentapetalae</taxon>
        <taxon>rosids</taxon>
        <taxon>malvids</taxon>
        <taxon>Brassicales</taxon>
        <taxon>Brassicaceae</taxon>
        <taxon>Brassiceae</taxon>
        <taxon>Brassica</taxon>
    </lineage>
</organism>
<dbReference type="AlphaFoldDB" id="A0A816K9W6"/>
<dbReference type="Proteomes" id="UP001295469">
    <property type="component" value="Chromosome C02"/>
</dbReference>
<dbReference type="EMBL" id="HG994366">
    <property type="protein sequence ID" value="CAF1909452.1"/>
    <property type="molecule type" value="Genomic_DNA"/>
</dbReference>
<proteinExistence type="predicted"/>
<protein>
    <submittedName>
        <fullName evidence="1">(rape) hypothetical protein</fullName>
    </submittedName>
</protein>
<evidence type="ECO:0000313" key="1">
    <source>
        <dbReference type="EMBL" id="CAF1909452.1"/>
    </source>
</evidence>
<reference evidence="1" key="1">
    <citation type="submission" date="2021-01" db="EMBL/GenBank/DDBJ databases">
        <authorList>
            <consortium name="Genoscope - CEA"/>
            <person name="William W."/>
        </authorList>
    </citation>
    <scope>NUCLEOTIDE SEQUENCE</scope>
</reference>
<gene>
    <name evidence="1" type="ORF">DARMORV10_C02P29920.1</name>
</gene>
<feature type="non-terminal residue" evidence="1">
    <location>
        <position position="1"/>
    </location>
</feature>
<accession>A0A816K9W6</accession>